<dbReference type="SUPFAM" id="SSF48208">
    <property type="entry name" value="Six-hairpin glycosidases"/>
    <property type="match status" value="1"/>
</dbReference>
<dbReference type="Gene3D" id="1.50.10.10">
    <property type="match status" value="1"/>
</dbReference>
<evidence type="ECO:0000259" key="7">
    <source>
        <dbReference type="Pfam" id="PF10633"/>
    </source>
</evidence>
<evidence type="ECO:0000259" key="5">
    <source>
        <dbReference type="Pfam" id="PF05592"/>
    </source>
</evidence>
<dbReference type="InterPro" id="IPR008902">
    <property type="entry name" value="Rhamnosid_concanavalin"/>
</dbReference>
<evidence type="ECO:0000313" key="11">
    <source>
        <dbReference type="Proteomes" id="UP001500843"/>
    </source>
</evidence>
<evidence type="ECO:0000256" key="3">
    <source>
        <dbReference type="ARBA" id="ARBA00022801"/>
    </source>
</evidence>
<comment type="catalytic activity">
    <reaction evidence="1">
        <text>Hydrolysis of terminal non-reducing alpha-L-rhamnose residues in alpha-L-rhamnosides.</text>
        <dbReference type="EC" id="3.2.1.40"/>
    </reaction>
</comment>
<feature type="domain" description="Alpha-L-rhamnosidase C-terminal" evidence="9">
    <location>
        <begin position="985"/>
        <end position="1059"/>
    </location>
</feature>
<dbReference type="Pfam" id="PF10633">
    <property type="entry name" value="NPCBM_assoc"/>
    <property type="match status" value="1"/>
</dbReference>
<keyword evidence="4" id="KW-0732">Signal</keyword>
<dbReference type="InterPro" id="IPR018905">
    <property type="entry name" value="A-galactase_NEW3"/>
</dbReference>
<feature type="domain" description="Bacterial alpha-L-rhamnosidase N-terminal" evidence="6">
    <location>
        <begin position="365"/>
        <end position="531"/>
    </location>
</feature>
<dbReference type="InterPro" id="IPR013737">
    <property type="entry name" value="Bac_rhamnosid_N"/>
</dbReference>
<dbReference type="Pfam" id="PF17389">
    <property type="entry name" value="Bac_rhamnosid6H"/>
    <property type="match status" value="1"/>
</dbReference>
<evidence type="ECO:0000259" key="6">
    <source>
        <dbReference type="Pfam" id="PF08531"/>
    </source>
</evidence>
<accession>A0ABP8XLW1</accession>
<dbReference type="InterPro" id="IPR016007">
    <property type="entry name" value="Alpha_rhamnosid"/>
</dbReference>
<feature type="domain" description="Alpha-L-rhamnosidase concanavalin-like" evidence="5">
    <location>
        <begin position="542"/>
        <end position="639"/>
    </location>
</feature>
<evidence type="ECO:0000313" key="10">
    <source>
        <dbReference type="EMBL" id="GAA4708441.1"/>
    </source>
</evidence>
<evidence type="ECO:0000259" key="8">
    <source>
        <dbReference type="Pfam" id="PF17389"/>
    </source>
</evidence>
<feature type="signal peptide" evidence="4">
    <location>
        <begin position="1"/>
        <end position="31"/>
    </location>
</feature>
<dbReference type="Gene3D" id="2.60.420.10">
    <property type="entry name" value="Maltose phosphorylase, domain 3"/>
    <property type="match status" value="1"/>
</dbReference>
<evidence type="ECO:0000256" key="4">
    <source>
        <dbReference type="SAM" id="SignalP"/>
    </source>
</evidence>
<dbReference type="Pfam" id="PF05592">
    <property type="entry name" value="Bac_rhamnosid"/>
    <property type="match status" value="1"/>
</dbReference>
<evidence type="ECO:0000259" key="9">
    <source>
        <dbReference type="Pfam" id="PF17390"/>
    </source>
</evidence>
<dbReference type="Pfam" id="PF08531">
    <property type="entry name" value="Bac_rhamnosid_N"/>
    <property type="match status" value="1"/>
</dbReference>
<dbReference type="EMBL" id="BAABHM010000015">
    <property type="protein sequence ID" value="GAA4708441.1"/>
    <property type="molecule type" value="Genomic_DNA"/>
</dbReference>
<keyword evidence="11" id="KW-1185">Reference proteome</keyword>
<evidence type="ECO:0000256" key="2">
    <source>
        <dbReference type="ARBA" id="ARBA00012652"/>
    </source>
</evidence>
<dbReference type="Proteomes" id="UP001500843">
    <property type="component" value="Unassembled WGS sequence"/>
</dbReference>
<dbReference type="InterPro" id="IPR035398">
    <property type="entry name" value="Bac_rhamnosid_C"/>
</dbReference>
<name>A0ABP8XLW1_9MICO</name>
<dbReference type="InterPro" id="IPR008928">
    <property type="entry name" value="6-hairpin_glycosidase_sf"/>
</dbReference>
<dbReference type="InterPro" id="IPR035396">
    <property type="entry name" value="Bac_rhamnosid6H"/>
</dbReference>
<dbReference type="PANTHER" id="PTHR33307:SF6">
    <property type="entry name" value="ALPHA-RHAMNOSIDASE (EUROFUNG)-RELATED"/>
    <property type="match status" value="1"/>
</dbReference>
<feature type="domain" description="Alpha-galactosidase NEW3" evidence="7">
    <location>
        <begin position="1335"/>
        <end position="1406"/>
    </location>
</feature>
<dbReference type="EC" id="3.2.1.40" evidence="2"/>
<dbReference type="RefSeq" id="WP_253874691.1">
    <property type="nucleotide sequence ID" value="NZ_BAABHM010000015.1"/>
</dbReference>
<organism evidence="10 11">
    <name type="scientific">Promicromonospora umidemergens</name>
    <dbReference type="NCBI Taxonomy" id="629679"/>
    <lineage>
        <taxon>Bacteria</taxon>
        <taxon>Bacillati</taxon>
        <taxon>Actinomycetota</taxon>
        <taxon>Actinomycetes</taxon>
        <taxon>Micrococcales</taxon>
        <taxon>Promicromonosporaceae</taxon>
        <taxon>Promicromonospora</taxon>
    </lineage>
</organism>
<evidence type="ECO:0000256" key="1">
    <source>
        <dbReference type="ARBA" id="ARBA00001445"/>
    </source>
</evidence>
<feature type="chain" id="PRO_5045589669" description="alpha-L-rhamnosidase" evidence="4">
    <location>
        <begin position="32"/>
        <end position="1559"/>
    </location>
</feature>
<dbReference type="Pfam" id="PF17390">
    <property type="entry name" value="Bac_rhamnosid_C"/>
    <property type="match status" value="1"/>
</dbReference>
<dbReference type="Pfam" id="PF25788">
    <property type="entry name" value="Ig_Rha78A_N"/>
    <property type="match status" value="1"/>
</dbReference>
<keyword evidence="3" id="KW-0378">Hydrolase</keyword>
<dbReference type="Gene3D" id="2.60.120.260">
    <property type="entry name" value="Galactose-binding domain-like"/>
    <property type="match status" value="2"/>
</dbReference>
<sequence>MLITNIRQAVRRTLVPALAAVLVGVSLTGTAAVGRAETGDPGGVGAVTVGTLSVNHLEEALGIPVDPPVFSWQLDGPGRGIVQTARQIQVATSADGFQDPDVWDSGRVESSESVNVPYDGEQLEATTRHHWRVRVWDGAGTATGWSEPSSFETALPADATSAGSWGAEWVGGPPDGPRGTGWSDYTLRVRTSDITEALGIVFYSDSTADNAYMWQLSARGEPSLRPHSRTNGSWALLDDVPVPDEALPGGLTAEHEIAVAVADGRATTSIDGQVIDSRAIPLRSSGTIGFRSAQGESGDVDEVTVTQGGETLFHTDFSDGVNPFAIGSVDDGRLKVSGVVEDGVLTSEERALPLLRKDFRIDRPVASARLYSTALGVYRAEINGARVGDHELAPGWTDYSQLVQYQVYDVTELLRQGDNTIGAMLGTGWYAGHLAWVGQHRYGTDPAFLGRLEVTYEDGTSSVVTTDESWDTTPGPVLDADLLMGETYDVRHEVPGWSEPGRSGAWTAARVSAPPVGDLHAQTDPPVRVTEERPTEAVTTPADGVTVYDLGQNMVGWVRARLTGRPGDVVTIRHGEVLNPDGTLYTANLRTARATDTITLGADGTAEYSPTFTFHGFRYAEITGLDTPPAADDVTGIVVGTDNRATSTFDTSDPMLDQLHSNIVWGVRGNFLSVPTDTPARDERLGYSGDLNVIAETATFNHDAYAFLTKWLRDMRLRQAPNGALPGVAPGTEPGVGESNVSAGWGDAGVTVTHATWTQYGDTRVIDDNWQMMVDLVGFWSSVAQDDIVPEGHGIGDWLNLDDATPNTLIATAYYAHDARLLSEMARATGRDEAADEYRALFERVRAAYADRFIAADGTIGSGSQAGYTMSIDMGLVPEDRLDAVGDQLVAAVEARDWHLSTGFLGTPHLLPALSAVGRDDVAYRLLLEKGYPSWLYEVTMGATTTWERWDSIRPDGSFQDPGMNSFNHYAYGAVGEWMYSSIGGITATSPGYSTFDVAPRPGGGLTHAAVSHDSPYGVVRSAWEQRSDHDLALDVTVPANTTALVHVPATGRHAVSEGGAGAADAPGVRFVRMQDGAAVFEVGSGTYAFESHAVRGHIGEAADEASAFRQEVSELVTSGAVGRGVGKRLLAEASVLDRVVGSAHEHVLAGRERAGLASATKALSRVAELREALDRWTDDGSVGEADAEALVASLDRTGAALSAASTLLLGVTVTLELTEPDVVPGSTAHLEAALANGGSSRLTEPTLTLDLPAGWSAEPGTSPRTVRPGTSVMLPLALSAGPEEPVADGVTLDGVVTYRHGRATIAVPVTTVVDVVSPVEIVSLVAEPDVLEGPGGSTTAVVTIRNRRTAAPLTGVVELTAPDGWVLDPATVPYDLAGGGEASISTSVTAPDDAGAPAGTIEVTALYGDAGTPGDRADLRITTAIESWGFETDGEAEGWEPTNQLDGFAVADGAVQATSTGGDPVLSFTGPMSLDASAGATVEITMTSSTAGEGQVFWGTADQPGAAEHRSARFGVAAGGPQVYRVSVPPQASPITTLRIDPLSTVGEVRIESIRVLR</sequence>
<protein>
    <recommendedName>
        <fullName evidence="2">alpha-L-rhamnosidase</fullName>
        <ecNumber evidence="2">3.2.1.40</ecNumber>
    </recommendedName>
</protein>
<dbReference type="InterPro" id="IPR013783">
    <property type="entry name" value="Ig-like_fold"/>
</dbReference>
<gene>
    <name evidence="10" type="ORF">GCM10023198_33870</name>
</gene>
<reference evidence="11" key="1">
    <citation type="journal article" date="2019" name="Int. J. Syst. Evol. Microbiol.">
        <title>The Global Catalogue of Microorganisms (GCM) 10K type strain sequencing project: providing services to taxonomists for standard genome sequencing and annotation.</title>
        <authorList>
            <consortium name="The Broad Institute Genomics Platform"/>
            <consortium name="The Broad Institute Genome Sequencing Center for Infectious Disease"/>
            <person name="Wu L."/>
            <person name="Ma J."/>
        </authorList>
    </citation>
    <scope>NUCLEOTIDE SEQUENCE [LARGE SCALE GENOMIC DNA]</scope>
    <source>
        <strain evidence="11">JCM 17975</strain>
    </source>
</reference>
<feature type="domain" description="Alpha-L-rhamnosidase six-hairpin glycosidase" evidence="8">
    <location>
        <begin position="645"/>
        <end position="983"/>
    </location>
</feature>
<dbReference type="InterPro" id="IPR012341">
    <property type="entry name" value="6hp_glycosidase-like_sf"/>
</dbReference>
<dbReference type="Gene3D" id="2.60.40.10">
    <property type="entry name" value="Immunoglobulins"/>
    <property type="match status" value="2"/>
</dbReference>
<comment type="caution">
    <text evidence="10">The sequence shown here is derived from an EMBL/GenBank/DDBJ whole genome shotgun (WGS) entry which is preliminary data.</text>
</comment>
<proteinExistence type="predicted"/>
<dbReference type="PANTHER" id="PTHR33307">
    <property type="entry name" value="ALPHA-RHAMNOSIDASE (EUROFUNG)"/>
    <property type="match status" value="1"/>
</dbReference>